<dbReference type="Gene3D" id="3.30.2230.10">
    <property type="entry name" value="DUSP-like"/>
    <property type="match status" value="1"/>
</dbReference>
<accession>A0A8K1CDP4</accession>
<dbReference type="SUPFAM" id="SSF143791">
    <property type="entry name" value="DUSP-like"/>
    <property type="match status" value="1"/>
</dbReference>
<dbReference type="SUPFAM" id="SSF54001">
    <property type="entry name" value="Cysteine proteinases"/>
    <property type="match status" value="1"/>
</dbReference>
<proteinExistence type="predicted"/>
<dbReference type="SMART" id="SM00695">
    <property type="entry name" value="DUSP"/>
    <property type="match status" value="1"/>
</dbReference>
<dbReference type="OrthoDB" id="292964at2759"/>
<protein>
    <recommendedName>
        <fullName evidence="5">Ubiquitinyl hydrolase 1</fullName>
    </recommendedName>
</protein>
<dbReference type="SUPFAM" id="SSF54160">
    <property type="entry name" value="Chromo domain-like"/>
    <property type="match status" value="1"/>
</dbReference>
<dbReference type="PANTHER" id="PTHR21646:SF46">
    <property type="entry name" value="UBIQUITIN CARBOXYL-TERMINAL HYDROLASE"/>
    <property type="match status" value="1"/>
</dbReference>
<evidence type="ECO:0000313" key="4">
    <source>
        <dbReference type="Proteomes" id="UP000794436"/>
    </source>
</evidence>
<dbReference type="InterPro" id="IPR016197">
    <property type="entry name" value="Chromo-like_dom_sf"/>
</dbReference>
<reference evidence="3" key="1">
    <citation type="submission" date="2019-03" db="EMBL/GenBank/DDBJ databases">
        <title>Long read genome sequence of the mycoparasitic Pythium oligandrum ATCC 38472 isolated from sugarbeet rhizosphere.</title>
        <authorList>
            <person name="Gaulin E."/>
        </authorList>
    </citation>
    <scope>NUCLEOTIDE SEQUENCE</scope>
    <source>
        <strain evidence="3">ATCC 38472_TT</strain>
    </source>
</reference>
<evidence type="ECO:0000259" key="2">
    <source>
        <dbReference type="PROSITE" id="PS51283"/>
    </source>
</evidence>
<dbReference type="GO" id="GO:0016579">
    <property type="term" value="P:protein deubiquitination"/>
    <property type="evidence" value="ECO:0007669"/>
    <property type="project" value="InterPro"/>
</dbReference>
<name>A0A8K1CDP4_PYTOL</name>
<feature type="domain" description="USP" evidence="1">
    <location>
        <begin position="470"/>
        <end position="1088"/>
    </location>
</feature>
<dbReference type="InterPro" id="IPR018200">
    <property type="entry name" value="USP_CS"/>
</dbReference>
<dbReference type="InterPro" id="IPR038765">
    <property type="entry name" value="Papain-like_cys_pep_sf"/>
</dbReference>
<evidence type="ECO:0000259" key="1">
    <source>
        <dbReference type="PROSITE" id="PS50235"/>
    </source>
</evidence>
<dbReference type="Pfam" id="PF00443">
    <property type="entry name" value="UCH"/>
    <property type="match status" value="1"/>
</dbReference>
<organism evidence="3 4">
    <name type="scientific">Pythium oligandrum</name>
    <name type="common">Mycoparasitic fungus</name>
    <dbReference type="NCBI Taxonomy" id="41045"/>
    <lineage>
        <taxon>Eukaryota</taxon>
        <taxon>Sar</taxon>
        <taxon>Stramenopiles</taxon>
        <taxon>Oomycota</taxon>
        <taxon>Peronosporomycetes</taxon>
        <taxon>Pythiales</taxon>
        <taxon>Pythiaceae</taxon>
        <taxon>Pythium</taxon>
    </lineage>
</organism>
<dbReference type="CDD" id="cd20104">
    <property type="entry name" value="MBT_PHF20L1-like"/>
    <property type="match status" value="1"/>
</dbReference>
<dbReference type="PROSITE" id="PS50235">
    <property type="entry name" value="USP_3"/>
    <property type="match status" value="1"/>
</dbReference>
<dbReference type="InterPro" id="IPR035927">
    <property type="entry name" value="DUSP-like_sf"/>
</dbReference>
<dbReference type="CDD" id="cd02674">
    <property type="entry name" value="Peptidase_C19R"/>
    <property type="match status" value="1"/>
</dbReference>
<dbReference type="Pfam" id="PF06337">
    <property type="entry name" value="DUSP"/>
    <property type="match status" value="1"/>
</dbReference>
<keyword evidence="4" id="KW-1185">Reference proteome</keyword>
<dbReference type="PROSITE" id="PS00973">
    <property type="entry name" value="USP_2"/>
    <property type="match status" value="1"/>
</dbReference>
<evidence type="ECO:0008006" key="5">
    <source>
        <dbReference type="Google" id="ProtNLM"/>
    </source>
</evidence>
<dbReference type="InterPro" id="IPR050185">
    <property type="entry name" value="Ub_carboxyl-term_hydrolase"/>
</dbReference>
<gene>
    <name evidence="3" type="ORF">Poli38472_012715</name>
</gene>
<dbReference type="GO" id="GO:0004843">
    <property type="term" value="F:cysteine-type deubiquitinase activity"/>
    <property type="evidence" value="ECO:0007669"/>
    <property type="project" value="InterPro"/>
</dbReference>
<dbReference type="Proteomes" id="UP000794436">
    <property type="component" value="Unassembled WGS sequence"/>
</dbReference>
<dbReference type="CDD" id="cd17039">
    <property type="entry name" value="Ubl_ubiquitin_like"/>
    <property type="match status" value="1"/>
</dbReference>
<dbReference type="Gene3D" id="3.90.70.10">
    <property type="entry name" value="Cysteine proteinases"/>
    <property type="match status" value="2"/>
</dbReference>
<dbReference type="Gene3D" id="2.30.30.140">
    <property type="match status" value="1"/>
</dbReference>
<evidence type="ECO:0000313" key="3">
    <source>
        <dbReference type="EMBL" id="TMW61524.1"/>
    </source>
</evidence>
<feature type="domain" description="DUSP" evidence="2">
    <location>
        <begin position="1"/>
        <end position="126"/>
    </location>
</feature>
<dbReference type="InterPro" id="IPR006615">
    <property type="entry name" value="Pept_C19_DUSP"/>
</dbReference>
<dbReference type="PROSITE" id="PS51283">
    <property type="entry name" value="DUSP"/>
    <property type="match status" value="1"/>
</dbReference>
<dbReference type="PROSITE" id="PS00972">
    <property type="entry name" value="USP_1"/>
    <property type="match status" value="1"/>
</dbReference>
<dbReference type="InterPro" id="IPR001394">
    <property type="entry name" value="Peptidase_C19_UCH"/>
</dbReference>
<dbReference type="InterPro" id="IPR028889">
    <property type="entry name" value="USP"/>
</dbReference>
<dbReference type="AlphaFoldDB" id="A0A8K1CDP4"/>
<dbReference type="EMBL" id="SPLM01000076">
    <property type="protein sequence ID" value="TMW61524.1"/>
    <property type="molecule type" value="Genomic_DNA"/>
</dbReference>
<sequence length="1089" mass="125134">MTWTRAEAEEWLREDRLREGQQWYLVAMEWWIATFTDPQSAAELDGDVPMEEASEVTTQESTESSRMGPVRNEALVDLEFSSKARKSVVLKPLLAEQRDYLVVSERVWNRLSHEFGFDWEIAREVIMMPESNKCIVKIYPVAFQLLYWRNGMQEPQEVVEGEANQPVVLVMSETESLNAVQHVIQQSLLQRLNEFFPDVKPEDVAKALQVAYRRTEQLPWVALQEALHIERNDTTKQIMVESTVVRDLDLEERAYRSGKERFHSLLIEGRFQSPEGTTDWRHDRFFSDILANMWRTELKKGQLIDALDTDKKWYESRVLDISEGKVFVHYRGWTDKWNEWIDLFSNRLAPRFSNVPNWRDFQVNDQVQVGRTQEGRAFPEWRNAFVREVEGNFEEGTLRIKVVWDGKEEWRDAQDELLCRPGTHKVTNASVSRPLGTAYSSNTPSYNRYSDRRDYSMDYGRGKPQFTGVVGLQNLGNTCFMNSMLQCLINAKPLKEYFLTNTAEGAPLFEKDVNEDNPLGMKGMIAREFAKLIKRMWGGEYTVVSPTTLKAVIGQYAPQFAGYQQQDSQEVMNFILDGLHEDLNRVRKKPYTTPVERNGRSDIEFAQEAWAQYLLRNDSVIVENFMGQLRSHVTCSNPDCANESDTFDPFMSLSVPIPADESVSVKVQLFWASGKIPTKYAVRVSKDATIGDVKEKLSALASIPASHLFFVEVRLHKIKKAHSDRSLIENIADDILHVYELEFPVSEYEMGSSNLRFIQPKPLAAQDATSNGKSMRLVALLHQAPVASPVDTRSEDYDFMDDANSGPKQRRVEVELSNTPLLVSVGTSVSKAEIHKSVWQAVRRLVSDETSFDCGEEAALPYRLHITQQNGSSALQRDVPYADEPADLPETSSQDYCFTLEWSRQGYQRGYDEKSAKRIELHESMRQLKITQPENVTLLNCLSKFTEREQLGKTDTWYCPKCKDHVRAFKKFDLFTLPRVLIFQLKRFRYAQSSFYMHRDKISTLVTFPIELLDLSEYVVGPKPDGGLIYDLFAVSEHSGGLGGGHYTAVAKNPDLGKWFSFNDSFTKEANPEDAITSRAYVLFYLRRE</sequence>
<comment type="caution">
    <text evidence="3">The sequence shown here is derived from an EMBL/GenBank/DDBJ whole genome shotgun (WGS) entry which is preliminary data.</text>
</comment>
<dbReference type="PANTHER" id="PTHR21646">
    <property type="entry name" value="UBIQUITIN CARBOXYL-TERMINAL HYDROLASE"/>
    <property type="match status" value="1"/>
</dbReference>